<evidence type="ECO:0000256" key="1">
    <source>
        <dbReference type="SAM" id="MobiDB-lite"/>
    </source>
</evidence>
<protein>
    <submittedName>
        <fullName evidence="2">Uncharacterized protein</fullName>
    </submittedName>
</protein>
<evidence type="ECO:0000313" key="2">
    <source>
        <dbReference type="EnsemblProtists" id="HpaP809825"/>
    </source>
</evidence>
<keyword evidence="3" id="KW-1185">Reference proteome</keyword>
<organism evidence="2 3">
    <name type="scientific">Hyaloperonospora arabidopsidis (strain Emoy2)</name>
    <name type="common">Downy mildew agent</name>
    <name type="synonym">Peronospora arabidopsidis</name>
    <dbReference type="NCBI Taxonomy" id="559515"/>
    <lineage>
        <taxon>Eukaryota</taxon>
        <taxon>Sar</taxon>
        <taxon>Stramenopiles</taxon>
        <taxon>Oomycota</taxon>
        <taxon>Peronosporomycetes</taxon>
        <taxon>Peronosporales</taxon>
        <taxon>Peronosporaceae</taxon>
        <taxon>Hyaloperonospora</taxon>
    </lineage>
</organism>
<name>M4BTP0_HYAAE</name>
<dbReference type="InParanoid" id="M4BTP0"/>
<reference evidence="3" key="1">
    <citation type="journal article" date="2010" name="Science">
        <title>Signatures of adaptation to obligate biotrophy in the Hyaloperonospora arabidopsidis genome.</title>
        <authorList>
            <person name="Baxter L."/>
            <person name="Tripathy S."/>
            <person name="Ishaque N."/>
            <person name="Boot N."/>
            <person name="Cabral A."/>
            <person name="Kemen E."/>
            <person name="Thines M."/>
            <person name="Ah-Fong A."/>
            <person name="Anderson R."/>
            <person name="Badejoko W."/>
            <person name="Bittner-Eddy P."/>
            <person name="Boore J.L."/>
            <person name="Chibucos M.C."/>
            <person name="Coates M."/>
            <person name="Dehal P."/>
            <person name="Delehaunty K."/>
            <person name="Dong S."/>
            <person name="Downton P."/>
            <person name="Dumas B."/>
            <person name="Fabro G."/>
            <person name="Fronick C."/>
            <person name="Fuerstenberg S.I."/>
            <person name="Fulton L."/>
            <person name="Gaulin E."/>
            <person name="Govers F."/>
            <person name="Hughes L."/>
            <person name="Humphray S."/>
            <person name="Jiang R.H."/>
            <person name="Judelson H."/>
            <person name="Kamoun S."/>
            <person name="Kyung K."/>
            <person name="Meijer H."/>
            <person name="Minx P."/>
            <person name="Morris P."/>
            <person name="Nelson J."/>
            <person name="Phuntumart V."/>
            <person name="Qutob D."/>
            <person name="Rehmany A."/>
            <person name="Rougon-Cardoso A."/>
            <person name="Ryden P."/>
            <person name="Torto-Alalibo T."/>
            <person name="Studholme D."/>
            <person name="Wang Y."/>
            <person name="Win J."/>
            <person name="Wood J."/>
            <person name="Clifton S.W."/>
            <person name="Rogers J."/>
            <person name="Van den Ackerveken G."/>
            <person name="Jones J.D."/>
            <person name="McDowell J.M."/>
            <person name="Beynon J."/>
            <person name="Tyler B.M."/>
        </authorList>
    </citation>
    <scope>NUCLEOTIDE SEQUENCE [LARGE SCALE GENOMIC DNA]</scope>
    <source>
        <strain evidence="3">Emoy2</strain>
    </source>
</reference>
<dbReference type="HOGENOM" id="CLU_1829053_0_0_1"/>
<dbReference type="VEuPathDB" id="FungiDB:HpaG809825"/>
<accession>M4BTP0</accession>
<proteinExistence type="predicted"/>
<feature type="region of interest" description="Disordered" evidence="1">
    <location>
        <begin position="26"/>
        <end position="85"/>
    </location>
</feature>
<dbReference type="Proteomes" id="UP000011713">
    <property type="component" value="Unassembled WGS sequence"/>
</dbReference>
<feature type="compositionally biased region" description="Acidic residues" evidence="1">
    <location>
        <begin position="37"/>
        <end position="52"/>
    </location>
</feature>
<dbReference type="EMBL" id="JH597858">
    <property type="status" value="NOT_ANNOTATED_CDS"/>
    <property type="molecule type" value="Genomic_DNA"/>
</dbReference>
<dbReference type="AlphaFoldDB" id="M4BTP0"/>
<evidence type="ECO:0000313" key="3">
    <source>
        <dbReference type="Proteomes" id="UP000011713"/>
    </source>
</evidence>
<feature type="compositionally biased region" description="Basic and acidic residues" evidence="1">
    <location>
        <begin position="53"/>
        <end position="63"/>
    </location>
</feature>
<sequence length="151" mass="16478">MVVLTSVEALSSPSPIIAAFARTSGANVPAGDVDNEKLDDNEDVGEGEEKIEDENHDHDDQLVNKRKRKLQQSSAETTRPIIPKPQGGGRCAIKLVNMAVQIQSRYQQLCHQFERGSTLRLLLAEDGAILNGYPTCTSSYCPNSCGLRPLE</sequence>
<dbReference type="EnsemblProtists" id="HpaT809825">
    <property type="protein sequence ID" value="HpaP809825"/>
    <property type="gene ID" value="HpaG809825"/>
</dbReference>
<reference evidence="2" key="2">
    <citation type="submission" date="2015-06" db="UniProtKB">
        <authorList>
            <consortium name="EnsemblProtists"/>
        </authorList>
    </citation>
    <scope>IDENTIFICATION</scope>
    <source>
        <strain evidence="2">Emoy2</strain>
    </source>
</reference>